<dbReference type="InterPro" id="IPR001482">
    <property type="entry name" value="T2SS/T4SS_dom"/>
</dbReference>
<dbReference type="Gene3D" id="3.30.300.160">
    <property type="entry name" value="Type II secretion system, protein E, N-terminal domain"/>
    <property type="match status" value="1"/>
</dbReference>
<dbReference type="SUPFAM" id="SSF52540">
    <property type="entry name" value="P-loop containing nucleoside triphosphate hydrolases"/>
    <property type="match status" value="1"/>
</dbReference>
<dbReference type="GO" id="GO:0016887">
    <property type="term" value="F:ATP hydrolysis activity"/>
    <property type="evidence" value="ECO:0007669"/>
    <property type="project" value="TreeGrafter"/>
</dbReference>
<comment type="similarity">
    <text evidence="1">Belongs to the GSP E family.</text>
</comment>
<keyword evidence="6" id="KW-1185">Reference proteome</keyword>
<dbReference type="GO" id="GO:0005524">
    <property type="term" value="F:ATP binding"/>
    <property type="evidence" value="ECO:0007669"/>
    <property type="project" value="UniProtKB-KW"/>
</dbReference>
<dbReference type="Gene3D" id="3.30.450.90">
    <property type="match status" value="1"/>
</dbReference>
<dbReference type="CDD" id="cd01129">
    <property type="entry name" value="PulE-GspE-like"/>
    <property type="match status" value="1"/>
</dbReference>
<dbReference type="PANTHER" id="PTHR30258">
    <property type="entry name" value="TYPE II SECRETION SYSTEM PROTEIN GSPE-RELATED"/>
    <property type="match status" value="1"/>
</dbReference>
<dbReference type="SUPFAM" id="SSF160246">
    <property type="entry name" value="EspE N-terminal domain-like"/>
    <property type="match status" value="1"/>
</dbReference>
<feature type="domain" description="Bacterial type II secretion system protein E" evidence="4">
    <location>
        <begin position="394"/>
        <end position="408"/>
    </location>
</feature>
<reference evidence="5 6" key="1">
    <citation type="submission" date="2019-02" db="EMBL/GenBank/DDBJ databases">
        <title>Deep-cultivation of Planctomycetes and their phenomic and genomic characterization uncovers novel biology.</title>
        <authorList>
            <person name="Wiegand S."/>
            <person name="Jogler M."/>
            <person name="Boedeker C."/>
            <person name="Pinto D."/>
            <person name="Vollmers J."/>
            <person name="Rivas-Marin E."/>
            <person name="Kohn T."/>
            <person name="Peeters S.H."/>
            <person name="Heuer A."/>
            <person name="Rast P."/>
            <person name="Oberbeckmann S."/>
            <person name="Bunk B."/>
            <person name="Jeske O."/>
            <person name="Meyerdierks A."/>
            <person name="Storesund J.E."/>
            <person name="Kallscheuer N."/>
            <person name="Luecker S."/>
            <person name="Lage O.M."/>
            <person name="Pohl T."/>
            <person name="Merkel B.J."/>
            <person name="Hornburger P."/>
            <person name="Mueller R.-W."/>
            <person name="Bruemmer F."/>
            <person name="Labrenz M."/>
            <person name="Spormann A.M."/>
            <person name="Op den Camp H."/>
            <person name="Overmann J."/>
            <person name="Amann R."/>
            <person name="Jetten M.S.M."/>
            <person name="Mascher T."/>
            <person name="Medema M.H."/>
            <person name="Devos D.P."/>
            <person name="Kaster A.-K."/>
            <person name="Ovreas L."/>
            <person name="Rohde M."/>
            <person name="Galperin M.Y."/>
            <person name="Jogler C."/>
        </authorList>
    </citation>
    <scope>NUCLEOTIDE SEQUENCE [LARGE SCALE GENOMIC DNA]</scope>
    <source>
        <strain evidence="5 6">ElP</strain>
        <plasmid evidence="6">pelp_5</plasmid>
    </source>
</reference>
<evidence type="ECO:0000256" key="2">
    <source>
        <dbReference type="ARBA" id="ARBA00022741"/>
    </source>
</evidence>
<gene>
    <name evidence="5" type="primary">epsE</name>
    <name evidence="5" type="ORF">ElP_76460</name>
</gene>
<evidence type="ECO:0000256" key="1">
    <source>
        <dbReference type="ARBA" id="ARBA00006611"/>
    </source>
</evidence>
<sequence length="575" mass="63246">MNATVADDRALLIELLMQRGVLTPEGLREVRVRGGEVTERALIAAGVVADVDVARAYADYLGVPLHDPGPEVPAPDPELARLLTEKLCRDQMIAPVATRGDQLDLAFITPREMLVIDEVQLLTGLRVRPLIAPLSVVEQLIEDLFRSTRSAAAFSPDAESFEQADLDGDLAEEEDRAGTLVLDEAPPPGRDGRVIRMVNQILEHSIRSGASDIHFEPFEDACKIRMRVDGSLQEYQVLNRQVFITIVSRLKILGRMDIAEKRVPQDGAIALKSGDRRIDLRVNTMPTVYGEKMVIRLLDKTAIPLDLKGLGLSPRQAADITEAIRQPHGLILVTGPTGSGKSTTLYTCLNLLNEPTTNICTAEDPVEYKFKGLNQVQMKPLINLTFATALRAFLRQDPDIIMVGEVRDPETAQICMRAALTGHLVLSTLHTNDALSSISRLQDMELEPFMLASTLRLLQAQRLVRRLCPSCKAPYECDPETARRYGLEPGQPLYRPVGCDQCRGAGYFGRIGVFEVIRVTPGLADLIQARTALPELRSYVRSQGVDLLVHDAVEKARRGMTSLEAALSVAMAGDE</sequence>
<accession>A0A518HFQ5</accession>
<evidence type="ECO:0000313" key="5">
    <source>
        <dbReference type="EMBL" id="QDV39674.1"/>
    </source>
</evidence>
<dbReference type="Pfam" id="PF00437">
    <property type="entry name" value="T2SSE"/>
    <property type="match status" value="1"/>
</dbReference>
<dbReference type="FunFam" id="3.40.50.300:FF:000398">
    <property type="entry name" value="Type IV pilus assembly ATPase PilB"/>
    <property type="match status" value="1"/>
</dbReference>
<evidence type="ECO:0000256" key="3">
    <source>
        <dbReference type="ARBA" id="ARBA00022840"/>
    </source>
</evidence>
<dbReference type="OrthoDB" id="263158at2"/>
<proteinExistence type="inferred from homology"/>
<dbReference type="Proteomes" id="UP000317835">
    <property type="component" value="Plasmid pElP_5"/>
</dbReference>
<dbReference type="PROSITE" id="PS00662">
    <property type="entry name" value="T2SP_E"/>
    <property type="match status" value="1"/>
</dbReference>
<keyword evidence="3" id="KW-0067">ATP-binding</keyword>
<dbReference type="InterPro" id="IPR037257">
    <property type="entry name" value="T2SS_E_N_sf"/>
</dbReference>
<name>A0A518HFQ5_9BACT</name>
<dbReference type="EMBL" id="CP036431">
    <property type="protein sequence ID" value="QDV39674.1"/>
    <property type="molecule type" value="Genomic_DNA"/>
</dbReference>
<keyword evidence="5" id="KW-0614">Plasmid</keyword>
<dbReference type="AlphaFoldDB" id="A0A518HFQ5"/>
<dbReference type="Gene3D" id="3.40.50.300">
    <property type="entry name" value="P-loop containing nucleotide triphosphate hydrolases"/>
    <property type="match status" value="1"/>
</dbReference>
<evidence type="ECO:0000259" key="4">
    <source>
        <dbReference type="PROSITE" id="PS00662"/>
    </source>
</evidence>
<keyword evidence="2" id="KW-0547">Nucleotide-binding</keyword>
<dbReference type="GO" id="GO:0005886">
    <property type="term" value="C:plasma membrane"/>
    <property type="evidence" value="ECO:0007669"/>
    <property type="project" value="TreeGrafter"/>
</dbReference>
<dbReference type="KEGG" id="tpla:ElP_76460"/>
<dbReference type="RefSeq" id="WP_145279945.1">
    <property type="nucleotide sequence ID" value="NZ_CP036431.1"/>
</dbReference>
<dbReference type="Pfam" id="PF05157">
    <property type="entry name" value="MshEN"/>
    <property type="match status" value="1"/>
</dbReference>
<protein>
    <submittedName>
        <fullName evidence="5">Type II secretion system protein E</fullName>
    </submittedName>
</protein>
<geneLocation type="plasmid" evidence="6">
    <name>pelp_5</name>
</geneLocation>
<dbReference type="InterPro" id="IPR027417">
    <property type="entry name" value="P-loop_NTPase"/>
</dbReference>
<evidence type="ECO:0000313" key="6">
    <source>
        <dbReference type="Proteomes" id="UP000317835"/>
    </source>
</evidence>
<dbReference type="InterPro" id="IPR007831">
    <property type="entry name" value="T2SS_GspE_N"/>
</dbReference>
<organism evidence="5 6">
    <name type="scientific">Tautonia plasticadhaerens</name>
    <dbReference type="NCBI Taxonomy" id="2527974"/>
    <lineage>
        <taxon>Bacteria</taxon>
        <taxon>Pseudomonadati</taxon>
        <taxon>Planctomycetota</taxon>
        <taxon>Planctomycetia</taxon>
        <taxon>Isosphaerales</taxon>
        <taxon>Isosphaeraceae</taxon>
        <taxon>Tautonia</taxon>
    </lineage>
</organism>
<dbReference type="PANTHER" id="PTHR30258:SF1">
    <property type="entry name" value="PROTEIN TRANSPORT PROTEIN HOFB HOMOLOG"/>
    <property type="match status" value="1"/>
</dbReference>